<accession>L8HLX4</accession>
<evidence type="ECO:0000313" key="6">
    <source>
        <dbReference type="Proteomes" id="UP000011083"/>
    </source>
</evidence>
<feature type="domain" description="PCI" evidence="4">
    <location>
        <begin position="1"/>
        <end position="159"/>
    </location>
</feature>
<keyword evidence="6" id="KW-1185">Reference proteome</keyword>
<dbReference type="SMART" id="SM00088">
    <property type="entry name" value="PINT"/>
    <property type="match status" value="1"/>
</dbReference>
<dbReference type="EMBL" id="KB007797">
    <property type="protein sequence ID" value="ELR25653.1"/>
    <property type="molecule type" value="Genomic_DNA"/>
</dbReference>
<sequence length="264" mass="29503">MADASGSESGQLLRYIVLAKNTKGRGAVGVIQQALQAPNTFVFGELLDVANIKALAEGEFKVWYDTLALFAYGTFSDYKAAPQNFGELSAPLQKKLKQLSIVALASSQKSLPYSLLLAQLDIGNVRELEDLVIECIYAGIIKGKLDQKEQRFQVDWTMGRDIRPGQLQEMIKILDLWCQKSEMLMGEIQERIQYANLSHEEHTKQTKEFEQRVEEIKSNLKVAMEGDMPAGDFADVDFGFDSANKKGRGKVKGPGAPLDRLRRR</sequence>
<evidence type="ECO:0000256" key="3">
    <source>
        <dbReference type="SAM" id="MobiDB-lite"/>
    </source>
</evidence>
<dbReference type="Pfam" id="PF22061">
    <property type="entry name" value="CSN7_HB_subdom"/>
    <property type="match status" value="1"/>
</dbReference>
<gene>
    <name evidence="5" type="ORF">ACA1_119410</name>
</gene>
<reference evidence="5 6" key="1">
    <citation type="journal article" date="2013" name="Genome Biol.">
        <title>Genome of Acanthamoeba castellanii highlights extensive lateral gene transfer and early evolution of tyrosine kinase signaling.</title>
        <authorList>
            <person name="Clarke M."/>
            <person name="Lohan A.J."/>
            <person name="Liu B."/>
            <person name="Lagkouvardos I."/>
            <person name="Roy S."/>
            <person name="Zafar N."/>
            <person name="Bertelli C."/>
            <person name="Schilde C."/>
            <person name="Kianianmomeni A."/>
            <person name="Burglin T.R."/>
            <person name="Frech C."/>
            <person name="Turcotte B."/>
            <person name="Kopec K.O."/>
            <person name="Synnott J.M."/>
            <person name="Choo C."/>
            <person name="Paponov I."/>
            <person name="Finkler A."/>
            <person name="Soon Heng Tan C."/>
            <person name="Hutchins A.P."/>
            <person name="Weinmeier T."/>
            <person name="Rattei T."/>
            <person name="Chu J.S."/>
            <person name="Gimenez G."/>
            <person name="Irimia M."/>
            <person name="Rigden D.J."/>
            <person name="Fitzpatrick D.A."/>
            <person name="Lorenzo-Morales J."/>
            <person name="Bateman A."/>
            <person name="Chiu C.H."/>
            <person name="Tang P."/>
            <person name="Hegemann P."/>
            <person name="Fromm H."/>
            <person name="Raoult D."/>
            <person name="Greub G."/>
            <person name="Miranda-Saavedra D."/>
            <person name="Chen N."/>
            <person name="Nash P."/>
            <person name="Ginger M.L."/>
            <person name="Horn M."/>
            <person name="Schaap P."/>
            <person name="Caler L."/>
            <person name="Loftus B."/>
        </authorList>
    </citation>
    <scope>NUCLEOTIDE SEQUENCE [LARGE SCALE GENOMIC DNA]</scope>
    <source>
        <strain evidence="5 6">Neff</strain>
    </source>
</reference>
<organism evidence="5 6">
    <name type="scientific">Acanthamoeba castellanii (strain ATCC 30010 / Neff)</name>
    <dbReference type="NCBI Taxonomy" id="1257118"/>
    <lineage>
        <taxon>Eukaryota</taxon>
        <taxon>Amoebozoa</taxon>
        <taxon>Discosea</taxon>
        <taxon>Longamoebia</taxon>
        <taxon>Centramoebida</taxon>
        <taxon>Acanthamoebidae</taxon>
        <taxon>Acanthamoeba</taxon>
    </lineage>
</organism>
<dbReference type="KEGG" id="acan:ACA1_119410"/>
<name>L8HLX4_ACACF</name>
<dbReference type="Pfam" id="PF01399">
    <property type="entry name" value="PCI"/>
    <property type="match status" value="1"/>
</dbReference>
<protein>
    <submittedName>
        <fullName evidence="5">COP9, putative</fullName>
    </submittedName>
</protein>
<dbReference type="InterPro" id="IPR000717">
    <property type="entry name" value="PCI_dom"/>
</dbReference>
<proteinExistence type="inferred from homology"/>
<evidence type="ECO:0000259" key="4">
    <source>
        <dbReference type="PROSITE" id="PS50250"/>
    </source>
</evidence>
<evidence type="ECO:0000313" key="5">
    <source>
        <dbReference type="EMBL" id="ELR25653.1"/>
    </source>
</evidence>
<feature type="region of interest" description="Disordered" evidence="3">
    <location>
        <begin position="242"/>
        <end position="264"/>
    </location>
</feature>
<dbReference type="PANTHER" id="PTHR15350">
    <property type="entry name" value="COP9 SIGNALOSOME COMPLEX SUBUNIT 7/DENDRITIC CELL PROTEIN GA17"/>
    <property type="match status" value="1"/>
</dbReference>
<dbReference type="PANTHER" id="PTHR15350:SF5">
    <property type="entry name" value="COP9 SIGNALOSOME COMPLEX SUBUNIT 7"/>
    <property type="match status" value="1"/>
</dbReference>
<dbReference type="VEuPathDB" id="AmoebaDB:ACA1_119410"/>
<dbReference type="GeneID" id="14926719"/>
<dbReference type="STRING" id="1257118.L8HLX4"/>
<dbReference type="PROSITE" id="PS50250">
    <property type="entry name" value="PCI"/>
    <property type="match status" value="1"/>
</dbReference>
<keyword evidence="2" id="KW-0736">Signalosome</keyword>
<evidence type="ECO:0000256" key="2">
    <source>
        <dbReference type="ARBA" id="ARBA00022790"/>
    </source>
</evidence>
<dbReference type="InterPro" id="IPR045237">
    <property type="entry name" value="COPS7/eIF3m"/>
</dbReference>
<dbReference type="AlphaFoldDB" id="L8HLX4"/>
<dbReference type="GO" id="GO:0008180">
    <property type="term" value="C:COP9 signalosome"/>
    <property type="evidence" value="ECO:0007669"/>
    <property type="project" value="UniProtKB-KW"/>
</dbReference>
<dbReference type="OMA" id="GTYKQFR"/>
<dbReference type="Proteomes" id="UP000011083">
    <property type="component" value="Unassembled WGS sequence"/>
</dbReference>
<evidence type="ECO:0000256" key="1">
    <source>
        <dbReference type="ARBA" id="ARBA00008482"/>
    </source>
</evidence>
<comment type="similarity">
    <text evidence="1">Belongs to the CSN7/EIF3M family. CSN7 subfamily.</text>
</comment>
<dbReference type="RefSeq" id="XP_004358086.1">
    <property type="nucleotide sequence ID" value="XM_004358029.1"/>
</dbReference>
<dbReference type="OrthoDB" id="10265275at2759"/>